<dbReference type="SUPFAM" id="SSF55124">
    <property type="entry name" value="Nitrite/Sulfite reductase N-terminal domain-like"/>
    <property type="match status" value="2"/>
</dbReference>
<keyword evidence="8 15" id="KW-0560">Oxidoreductase</keyword>
<comment type="pathway">
    <text evidence="1 15">Sulfur metabolism; hydrogen sulfide biosynthesis; hydrogen sulfide from sulfite (NADPH route): step 1/1.</text>
</comment>
<evidence type="ECO:0000313" key="19">
    <source>
        <dbReference type="Proteomes" id="UP000285310"/>
    </source>
</evidence>
<dbReference type="InterPro" id="IPR036136">
    <property type="entry name" value="Nit/Sulf_reduc_fer-like_dom_sf"/>
</dbReference>
<feature type="domain" description="Nitrite/Sulfite reductase ferredoxin-like" evidence="17">
    <location>
        <begin position="344"/>
        <end position="418"/>
    </location>
</feature>
<evidence type="ECO:0000256" key="7">
    <source>
        <dbReference type="ARBA" id="ARBA00022857"/>
    </source>
</evidence>
<evidence type="ECO:0000256" key="9">
    <source>
        <dbReference type="ARBA" id="ARBA00023004"/>
    </source>
</evidence>
<accession>A0A423PMH0</accession>
<evidence type="ECO:0000259" key="16">
    <source>
        <dbReference type="Pfam" id="PF01077"/>
    </source>
</evidence>
<reference evidence="18 19" key="1">
    <citation type="submission" date="2013-10" db="EMBL/GenBank/DDBJ databases">
        <title>Salinisphaera japonica YTM-1 Genome Sequencing.</title>
        <authorList>
            <person name="Lai Q."/>
            <person name="Li C."/>
            <person name="Shao Z."/>
        </authorList>
    </citation>
    <scope>NUCLEOTIDE SEQUENCE [LARGE SCALE GENOMIC DNA]</scope>
    <source>
        <strain evidence="18 19">YTM-1</strain>
    </source>
</reference>
<dbReference type="FunCoup" id="A0A423PMH0">
    <property type="interactions" value="229"/>
</dbReference>
<evidence type="ECO:0000256" key="4">
    <source>
        <dbReference type="ARBA" id="ARBA00022605"/>
    </source>
</evidence>
<evidence type="ECO:0000256" key="8">
    <source>
        <dbReference type="ARBA" id="ARBA00023002"/>
    </source>
</evidence>
<dbReference type="FunFam" id="3.30.413.10:FF:000003">
    <property type="entry name" value="Sulfite reductase [NADPH] hemoprotein beta-component"/>
    <property type="match status" value="1"/>
</dbReference>
<keyword evidence="6 15" id="KW-0479">Metal-binding</keyword>
<protein>
    <recommendedName>
        <fullName evidence="15">Sulfite reductase [NADPH] hemoprotein beta-component</fullName>
        <shortName evidence="15">SiR-HP</shortName>
        <shortName evidence="15">SiRHP</shortName>
        <ecNumber evidence="15">1.8.1.2</ecNumber>
    </recommendedName>
</protein>
<evidence type="ECO:0000256" key="11">
    <source>
        <dbReference type="ARBA" id="ARBA00023192"/>
    </source>
</evidence>
<evidence type="ECO:0000256" key="13">
    <source>
        <dbReference type="ARBA" id="ARBA00057160"/>
    </source>
</evidence>
<comment type="catalytic activity">
    <reaction evidence="12 15">
        <text>hydrogen sulfide + 3 NADP(+) + 3 H2O = sulfite + 3 NADPH + 4 H(+)</text>
        <dbReference type="Rhea" id="RHEA:13801"/>
        <dbReference type="ChEBI" id="CHEBI:15377"/>
        <dbReference type="ChEBI" id="CHEBI:15378"/>
        <dbReference type="ChEBI" id="CHEBI:17359"/>
        <dbReference type="ChEBI" id="CHEBI:29919"/>
        <dbReference type="ChEBI" id="CHEBI:57783"/>
        <dbReference type="ChEBI" id="CHEBI:58349"/>
        <dbReference type="EC" id="1.8.1.2"/>
    </reaction>
</comment>
<feature type="binding site" description="axial binding residue" evidence="15">
    <location>
        <position position="493"/>
    </location>
    <ligand>
        <name>siroheme</name>
        <dbReference type="ChEBI" id="CHEBI:60052"/>
    </ligand>
    <ligandPart>
        <name>Fe</name>
        <dbReference type="ChEBI" id="CHEBI:18248"/>
    </ligandPart>
</feature>
<feature type="domain" description="Nitrite/sulphite reductase 4Fe-4S" evidence="16">
    <location>
        <begin position="192"/>
        <end position="322"/>
    </location>
</feature>
<keyword evidence="7 15" id="KW-0521">NADP</keyword>
<dbReference type="InParanoid" id="A0A423PMH0"/>
<comment type="similarity">
    <text evidence="2 15">Belongs to the nitrite and sulfite reductase 4Fe-4S domain family.</text>
</comment>
<dbReference type="GO" id="GO:0070814">
    <property type="term" value="P:hydrogen sulfide biosynthetic process"/>
    <property type="evidence" value="ECO:0007669"/>
    <property type="project" value="UniProtKB-UniRule"/>
</dbReference>
<dbReference type="RefSeq" id="WP_123658584.1">
    <property type="nucleotide sequence ID" value="NZ_AYKG01000033.1"/>
</dbReference>
<feature type="binding site" evidence="15">
    <location>
        <position position="489"/>
    </location>
    <ligand>
        <name>[4Fe-4S] cluster</name>
        <dbReference type="ChEBI" id="CHEBI:49883"/>
    </ligand>
</feature>
<dbReference type="InterPro" id="IPR006067">
    <property type="entry name" value="NO2/SO3_Rdtase_4Fe4S_dom"/>
</dbReference>
<evidence type="ECO:0000256" key="12">
    <source>
        <dbReference type="ARBA" id="ARBA00052219"/>
    </source>
</evidence>
<feature type="binding site" evidence="15">
    <location>
        <position position="493"/>
    </location>
    <ligand>
        <name>[4Fe-4S] cluster</name>
        <dbReference type="ChEBI" id="CHEBI:49883"/>
    </ligand>
</feature>
<dbReference type="PANTHER" id="PTHR11493:SF47">
    <property type="entry name" value="SULFITE REDUCTASE [NADPH] SUBUNIT BETA"/>
    <property type="match status" value="1"/>
</dbReference>
<dbReference type="Pfam" id="PF03460">
    <property type="entry name" value="NIR_SIR_ferr"/>
    <property type="match status" value="2"/>
</dbReference>
<dbReference type="GO" id="GO:0050311">
    <property type="term" value="F:sulfite reductase (ferredoxin) activity"/>
    <property type="evidence" value="ECO:0007669"/>
    <property type="project" value="TreeGrafter"/>
</dbReference>
<evidence type="ECO:0000256" key="5">
    <source>
        <dbReference type="ARBA" id="ARBA00022617"/>
    </source>
</evidence>
<evidence type="ECO:0000256" key="10">
    <source>
        <dbReference type="ARBA" id="ARBA00023014"/>
    </source>
</evidence>
<keyword evidence="11 15" id="KW-0198">Cysteine biosynthesis</keyword>
<feature type="domain" description="Nitrite/Sulfite reductase ferredoxin-like" evidence="17">
    <location>
        <begin position="70"/>
        <end position="128"/>
    </location>
</feature>
<comment type="cofactor">
    <cofactor evidence="15">
        <name>[4Fe-4S] cluster</name>
        <dbReference type="ChEBI" id="CHEBI:49883"/>
    </cofactor>
    <text evidence="15">Binds 1 [4Fe-4S] cluster per subunit.</text>
</comment>
<dbReference type="SUPFAM" id="SSF56014">
    <property type="entry name" value="Nitrite and sulphite reductase 4Fe-4S domain-like"/>
    <property type="match status" value="2"/>
</dbReference>
<organism evidence="18 19">
    <name type="scientific">Salinisphaera japonica YTM-1</name>
    <dbReference type="NCBI Taxonomy" id="1209778"/>
    <lineage>
        <taxon>Bacteria</taxon>
        <taxon>Pseudomonadati</taxon>
        <taxon>Pseudomonadota</taxon>
        <taxon>Gammaproteobacteria</taxon>
        <taxon>Salinisphaerales</taxon>
        <taxon>Salinisphaeraceae</taxon>
        <taxon>Salinisphaera</taxon>
    </lineage>
</organism>
<name>A0A423PMH0_9GAMM</name>
<dbReference type="InterPro" id="IPR006066">
    <property type="entry name" value="NO2/SO3_Rdtase_FeS/sirohaem_BS"/>
</dbReference>
<evidence type="ECO:0000259" key="17">
    <source>
        <dbReference type="Pfam" id="PF03460"/>
    </source>
</evidence>
<evidence type="ECO:0000256" key="6">
    <source>
        <dbReference type="ARBA" id="ARBA00022723"/>
    </source>
</evidence>
<dbReference type="AlphaFoldDB" id="A0A423PMH0"/>
<evidence type="ECO:0000256" key="2">
    <source>
        <dbReference type="ARBA" id="ARBA00010429"/>
    </source>
</evidence>
<feature type="binding site" evidence="15">
    <location>
        <position position="444"/>
    </location>
    <ligand>
        <name>[4Fe-4S] cluster</name>
        <dbReference type="ChEBI" id="CHEBI:49883"/>
    </ligand>
</feature>
<dbReference type="GO" id="GO:0020037">
    <property type="term" value="F:heme binding"/>
    <property type="evidence" value="ECO:0007669"/>
    <property type="project" value="InterPro"/>
</dbReference>
<comment type="cofactor">
    <cofactor evidence="15">
        <name>siroheme</name>
        <dbReference type="ChEBI" id="CHEBI:60052"/>
    </cofactor>
    <text evidence="15">Binds 1 siroheme per subunit.</text>
</comment>
<keyword evidence="19" id="KW-1185">Reference proteome</keyword>
<dbReference type="InterPro" id="IPR045854">
    <property type="entry name" value="NO2/SO3_Rdtase_4Fe4S_sf"/>
</dbReference>
<dbReference type="PANTHER" id="PTHR11493">
    <property type="entry name" value="SULFITE REDUCTASE [NADPH] SUBUNIT BETA-RELATED"/>
    <property type="match status" value="1"/>
</dbReference>
<evidence type="ECO:0000313" key="18">
    <source>
        <dbReference type="EMBL" id="ROO26790.1"/>
    </source>
</evidence>
<dbReference type="GO" id="GO:0000103">
    <property type="term" value="P:sulfate assimilation"/>
    <property type="evidence" value="ECO:0007669"/>
    <property type="project" value="UniProtKB-UniRule"/>
</dbReference>
<dbReference type="UniPathway" id="UPA00140">
    <property type="reaction ID" value="UER00207"/>
</dbReference>
<dbReference type="Pfam" id="PF01077">
    <property type="entry name" value="NIR_SIR"/>
    <property type="match status" value="1"/>
</dbReference>
<dbReference type="Gene3D" id="3.30.413.10">
    <property type="entry name" value="Sulfite Reductase Hemoprotein, domain 1"/>
    <property type="match status" value="2"/>
</dbReference>
<dbReference type="EC" id="1.8.1.2" evidence="15"/>
<keyword evidence="5 15" id="KW-0349">Heme</keyword>
<dbReference type="InterPro" id="IPR005117">
    <property type="entry name" value="NiRdtase/SiRdtase_haem-b_fer"/>
</dbReference>
<keyword evidence="4 15" id="KW-0028">Amino-acid biosynthesis</keyword>
<comment type="subunit">
    <text evidence="14 15">Alpha(8)-beta(8). The alpha component is a flavoprotein, the beta component is a hemoprotein.</text>
</comment>
<evidence type="ECO:0000256" key="3">
    <source>
        <dbReference type="ARBA" id="ARBA00022485"/>
    </source>
</evidence>
<dbReference type="PRINTS" id="PR00397">
    <property type="entry name" value="SIROHAEM"/>
</dbReference>
<feature type="binding site" evidence="15">
    <location>
        <position position="450"/>
    </location>
    <ligand>
        <name>[4Fe-4S] cluster</name>
        <dbReference type="ChEBI" id="CHEBI:49883"/>
    </ligand>
</feature>
<dbReference type="NCBIfam" id="NF010029">
    <property type="entry name" value="PRK13504.1"/>
    <property type="match status" value="1"/>
</dbReference>
<sequence length="587" mass="65225">MSTTEKNLSPVEHIKTRSNFLRGTIAEGLADELTGSIAEDDTQLTKFFGFYQQDDRDLRAERKASKLEPHYQFMLRLRLPAGVVTGEQYLEIDRLAHEYANGTLRLTTRQTFQYHHVAKRDLRPLLQDAYKVGVDARGACGDVNRNVMASAFPEKSAVHAEIHDWSIKLSEHLAWKSKAYEEIFLQQAPSGETDVEPIYGATYLPRKFKIAIAVPPENDVDVFANDIGLIAVVENDALVGYNVAIGGGMGSTHGEPATYPRLGSVIGFVGLDKTLETVETLVTIQRDYGDRENRKHARFKYTIDDNGIGFIHEQLDERAGIKLEPTRDYHFERNGDPIGWFQDDAGNWHVTLFIENGRIADFDENGLAHHGQYQGPANYKLMTALREIAKIHKGTIRLTGNHNVIISGIADADRADVEGVIDHYGLDDGKTKRNSALRHASMSCVAFPTCALAMAESERYLPELIGKLEDIMDKADIGDERIVIRMTGCPNGCARPFLGEIGFVGKAPGKYNLYLGAAFDGSRLNKLYRENIGEAEILAELTPLIQRWSAEREDGEHFGDFVVRTGVIAATVEGKDFHENTGSAEAA</sequence>
<dbReference type="InterPro" id="IPR011786">
    <property type="entry name" value="CysI"/>
</dbReference>
<evidence type="ECO:0000256" key="14">
    <source>
        <dbReference type="ARBA" id="ARBA00062253"/>
    </source>
</evidence>
<dbReference type="GO" id="GO:0009337">
    <property type="term" value="C:sulfite reductase complex (NADPH)"/>
    <property type="evidence" value="ECO:0007669"/>
    <property type="project" value="InterPro"/>
</dbReference>
<dbReference type="Proteomes" id="UP000285310">
    <property type="component" value="Unassembled WGS sequence"/>
</dbReference>
<dbReference type="GO" id="GO:0019344">
    <property type="term" value="P:cysteine biosynthetic process"/>
    <property type="evidence" value="ECO:0007669"/>
    <property type="project" value="UniProtKB-KW"/>
</dbReference>
<dbReference type="NCBIfam" id="TIGR02041">
    <property type="entry name" value="CysI"/>
    <property type="match status" value="1"/>
</dbReference>
<dbReference type="GO" id="GO:0050661">
    <property type="term" value="F:NADP binding"/>
    <property type="evidence" value="ECO:0007669"/>
    <property type="project" value="InterPro"/>
</dbReference>
<dbReference type="EMBL" id="AYKG01000033">
    <property type="protein sequence ID" value="ROO26790.1"/>
    <property type="molecule type" value="Genomic_DNA"/>
</dbReference>
<dbReference type="OrthoDB" id="3189055at2"/>
<evidence type="ECO:0000256" key="15">
    <source>
        <dbReference type="HAMAP-Rule" id="MF_01540"/>
    </source>
</evidence>
<dbReference type="GO" id="GO:0004783">
    <property type="term" value="F:sulfite reductase (NADPH) activity"/>
    <property type="evidence" value="ECO:0007669"/>
    <property type="project" value="UniProtKB-UniRule"/>
</dbReference>
<dbReference type="GO" id="GO:0046872">
    <property type="term" value="F:metal ion binding"/>
    <property type="evidence" value="ECO:0007669"/>
    <property type="project" value="UniProtKB-KW"/>
</dbReference>
<dbReference type="PROSITE" id="PS00365">
    <property type="entry name" value="NIR_SIR"/>
    <property type="match status" value="1"/>
</dbReference>
<proteinExistence type="inferred from homology"/>
<gene>
    <name evidence="15" type="primary">cysI</name>
    <name evidence="18" type="ORF">SAJA_10465</name>
</gene>
<dbReference type="GO" id="GO:0051539">
    <property type="term" value="F:4 iron, 4 sulfur cluster binding"/>
    <property type="evidence" value="ECO:0007669"/>
    <property type="project" value="UniProtKB-KW"/>
</dbReference>
<keyword evidence="10 15" id="KW-0411">Iron-sulfur</keyword>
<keyword evidence="3 15" id="KW-0004">4Fe-4S</keyword>
<keyword evidence="9 15" id="KW-0408">Iron</keyword>
<comment type="caution">
    <text evidence="18">The sequence shown here is derived from an EMBL/GenBank/DDBJ whole genome shotgun (WGS) entry which is preliminary data.</text>
</comment>
<evidence type="ECO:0000256" key="1">
    <source>
        <dbReference type="ARBA" id="ARBA00004774"/>
    </source>
</evidence>
<dbReference type="InterPro" id="IPR045169">
    <property type="entry name" value="NO2/SO3_Rdtase_4Fe4S_prot"/>
</dbReference>
<comment type="function">
    <text evidence="13 15">Component of the sulfite reductase complex that catalyzes the 6-electron reduction of sulfite to sulfide. This is one of several activities required for the biosynthesis of L-cysteine from sulfate.</text>
</comment>
<dbReference type="HAMAP" id="MF_01540">
    <property type="entry name" value="CysI"/>
    <property type="match status" value="1"/>
</dbReference>